<evidence type="ECO:0000256" key="7">
    <source>
        <dbReference type="ARBA" id="ARBA00022763"/>
    </source>
</evidence>
<keyword evidence="11" id="KW-0234">DNA repair</keyword>
<dbReference type="STRING" id="561180.BIFGAL_03056"/>
<evidence type="ECO:0000256" key="11">
    <source>
        <dbReference type="ARBA" id="ARBA00023204"/>
    </source>
</evidence>
<dbReference type="InterPro" id="IPR044298">
    <property type="entry name" value="MIG/MutY"/>
</dbReference>
<evidence type="ECO:0000256" key="10">
    <source>
        <dbReference type="ARBA" id="ARBA00023014"/>
    </source>
</evidence>
<evidence type="ECO:0000256" key="12">
    <source>
        <dbReference type="ARBA" id="ARBA00023295"/>
    </source>
</evidence>
<dbReference type="GO" id="GO:0000701">
    <property type="term" value="F:purine-specific mismatch base pair DNA N-glycosylase activity"/>
    <property type="evidence" value="ECO:0007669"/>
    <property type="project" value="UniProtKB-EC"/>
</dbReference>
<comment type="similarity">
    <text evidence="3">Belongs to the Nth/MutY family.</text>
</comment>
<evidence type="ECO:0000256" key="8">
    <source>
        <dbReference type="ARBA" id="ARBA00022801"/>
    </source>
</evidence>
<dbReference type="Gene3D" id="1.10.1670.10">
    <property type="entry name" value="Helix-hairpin-Helix base-excision DNA repair enzymes (C-terminal)"/>
    <property type="match status" value="1"/>
</dbReference>
<name>D1NT99_9BIFI</name>
<dbReference type="eggNOG" id="COG1194">
    <property type="taxonomic scope" value="Bacteria"/>
</dbReference>
<dbReference type="GO" id="GO:0006298">
    <property type="term" value="P:mismatch repair"/>
    <property type="evidence" value="ECO:0007669"/>
    <property type="project" value="TreeGrafter"/>
</dbReference>
<dbReference type="GO" id="GO:0032357">
    <property type="term" value="F:oxidized purine DNA binding"/>
    <property type="evidence" value="ECO:0007669"/>
    <property type="project" value="TreeGrafter"/>
</dbReference>
<dbReference type="EMBL" id="ABXB03000002">
    <property type="protein sequence ID" value="EFA22953.1"/>
    <property type="molecule type" value="Genomic_DNA"/>
</dbReference>
<keyword evidence="10" id="KW-0411">Iron-sulfur</keyword>
<dbReference type="GO" id="GO:0046872">
    <property type="term" value="F:metal ion binding"/>
    <property type="evidence" value="ECO:0007669"/>
    <property type="project" value="UniProtKB-KW"/>
</dbReference>
<evidence type="ECO:0000256" key="2">
    <source>
        <dbReference type="ARBA" id="ARBA00001966"/>
    </source>
</evidence>
<keyword evidence="8" id="KW-0378">Hydrolase</keyword>
<evidence type="ECO:0000259" key="13">
    <source>
        <dbReference type="SMART" id="SM00478"/>
    </source>
</evidence>
<keyword evidence="9" id="KW-0408">Iron</keyword>
<evidence type="ECO:0000256" key="5">
    <source>
        <dbReference type="ARBA" id="ARBA00022023"/>
    </source>
</evidence>
<comment type="caution">
    <text evidence="14">The sequence shown here is derived from an EMBL/GenBank/DDBJ whole genome shotgun (WGS) entry which is preliminary data.</text>
</comment>
<dbReference type="InterPro" id="IPR023170">
    <property type="entry name" value="HhH_base_excis_C"/>
</dbReference>
<dbReference type="AlphaFoldDB" id="D1NT99"/>
<keyword evidence="12" id="KW-0326">Glycosidase</keyword>
<sequence>MLLLNLLNLTGVQPLQSIAAERHGRWVEGSGVAEREGKGWREDVGGRGGKGYVWKRLEGKGAGKEGGRMDHVHGTMGGMDEQAVNRQREEQRDDVRHRLAVWWEVSARDLPWRFGRTTPWGVLVSEVMSQQTQMSRVVPYWTAWMNQWPDARSLAAAAKADVIAAWGRLGYPRRALRLQECAQVVASQYDDVLPRTYDELTALPGIGDYTASAVMSFAFGERIAVIDTNIRRVLSRVFVGEESLGGAASRAERELAWELLPQDAAQSVVWNESVMELGAVVCTAKAPLCESCPIRECCLFLQRGLPGLGLKRTRPRQRFAGTDRMVRGLVMQALRDRRAELLADAGAAAGMGAAASEGGVAQPVLRVVLDADAVRALWKDENQLDRCVASLDEDGLIEMLPDRSIMLPE</sequence>
<gene>
    <name evidence="14" type="ORF">BIFGAL_03056</name>
</gene>
<dbReference type="Pfam" id="PF00633">
    <property type="entry name" value="HHH"/>
    <property type="match status" value="1"/>
</dbReference>
<protein>
    <recommendedName>
        <fullName evidence="5">Adenine DNA glycosylase</fullName>
        <ecNumber evidence="4">3.2.2.31</ecNumber>
    </recommendedName>
</protein>
<dbReference type="InterPro" id="IPR000445">
    <property type="entry name" value="HhH_motif"/>
</dbReference>
<feature type="domain" description="HhH-GPD" evidence="13">
    <location>
        <begin position="128"/>
        <end position="280"/>
    </location>
</feature>
<keyword evidence="7" id="KW-0227">DNA damage</keyword>
<keyword evidence="6" id="KW-0479">Metal-binding</keyword>
<evidence type="ECO:0000256" key="1">
    <source>
        <dbReference type="ARBA" id="ARBA00000843"/>
    </source>
</evidence>
<dbReference type="Gene3D" id="1.10.340.30">
    <property type="entry name" value="Hypothetical protein, domain 2"/>
    <property type="match status" value="1"/>
</dbReference>
<dbReference type="GO" id="GO:0051536">
    <property type="term" value="F:iron-sulfur cluster binding"/>
    <property type="evidence" value="ECO:0007669"/>
    <property type="project" value="UniProtKB-KW"/>
</dbReference>
<organism evidence="14 15">
    <name type="scientific">Bifidobacterium gallicum DSM 20093 = LMG 11596</name>
    <dbReference type="NCBI Taxonomy" id="561180"/>
    <lineage>
        <taxon>Bacteria</taxon>
        <taxon>Bacillati</taxon>
        <taxon>Actinomycetota</taxon>
        <taxon>Actinomycetes</taxon>
        <taxon>Bifidobacteriales</taxon>
        <taxon>Bifidobacteriaceae</taxon>
        <taxon>Bifidobacterium</taxon>
    </lineage>
</organism>
<dbReference type="InterPro" id="IPR003265">
    <property type="entry name" value="HhH-GPD_domain"/>
</dbReference>
<dbReference type="CDD" id="cd00056">
    <property type="entry name" value="ENDO3c"/>
    <property type="match status" value="1"/>
</dbReference>
<dbReference type="GO" id="GO:0034039">
    <property type="term" value="F:8-oxo-7,8-dihydroguanine DNA N-glycosylase activity"/>
    <property type="evidence" value="ECO:0007669"/>
    <property type="project" value="TreeGrafter"/>
</dbReference>
<evidence type="ECO:0000256" key="3">
    <source>
        <dbReference type="ARBA" id="ARBA00008343"/>
    </source>
</evidence>
<evidence type="ECO:0000313" key="15">
    <source>
        <dbReference type="Proteomes" id="UP000003656"/>
    </source>
</evidence>
<dbReference type="Pfam" id="PF00730">
    <property type="entry name" value="HhH-GPD"/>
    <property type="match status" value="1"/>
</dbReference>
<dbReference type="PANTHER" id="PTHR42944:SF1">
    <property type="entry name" value="ADENINE DNA GLYCOSYLASE"/>
    <property type="match status" value="1"/>
</dbReference>
<evidence type="ECO:0000256" key="4">
    <source>
        <dbReference type="ARBA" id="ARBA00012045"/>
    </source>
</evidence>
<dbReference type="Proteomes" id="UP000003656">
    <property type="component" value="Unassembled WGS sequence"/>
</dbReference>
<comment type="catalytic activity">
    <reaction evidence="1">
        <text>Hydrolyzes free adenine bases from 7,8-dihydro-8-oxoguanine:adenine mismatched double-stranded DNA, leaving an apurinic site.</text>
        <dbReference type="EC" id="3.2.2.31"/>
    </reaction>
</comment>
<evidence type="ECO:0000313" key="14">
    <source>
        <dbReference type="EMBL" id="EFA22953.1"/>
    </source>
</evidence>
<dbReference type="GO" id="GO:0035485">
    <property type="term" value="F:adenine/guanine mispair binding"/>
    <property type="evidence" value="ECO:0007669"/>
    <property type="project" value="TreeGrafter"/>
</dbReference>
<proteinExistence type="inferred from homology"/>
<reference evidence="14 15" key="1">
    <citation type="submission" date="2009-11" db="EMBL/GenBank/DDBJ databases">
        <authorList>
            <person name="Weinstock G."/>
            <person name="Sodergren E."/>
            <person name="Clifton S."/>
            <person name="Fulton L."/>
            <person name="Fulton B."/>
            <person name="Courtney L."/>
            <person name="Fronick C."/>
            <person name="Harrison M."/>
            <person name="Strong C."/>
            <person name="Farmer C."/>
            <person name="Delahaunty K."/>
            <person name="Markovic C."/>
            <person name="Hall O."/>
            <person name="Minx P."/>
            <person name="Tomlinson C."/>
            <person name="Mitreva M."/>
            <person name="Nelson J."/>
            <person name="Hou S."/>
            <person name="Wollam A."/>
            <person name="Pepin K.H."/>
            <person name="Johnson M."/>
            <person name="Bhonagiri V."/>
            <person name="Nash W.E."/>
            <person name="Warren W."/>
            <person name="Chinwalla A."/>
            <person name="Mardis E.R."/>
            <person name="Wilson R.K."/>
        </authorList>
    </citation>
    <scope>NUCLEOTIDE SEQUENCE [LARGE SCALE GENOMIC DNA]</scope>
    <source>
        <strain evidence="14 15">DSM 20093</strain>
    </source>
</reference>
<dbReference type="GO" id="GO:0006284">
    <property type="term" value="P:base-excision repair"/>
    <property type="evidence" value="ECO:0007669"/>
    <property type="project" value="InterPro"/>
</dbReference>
<dbReference type="EC" id="3.2.2.31" evidence="4"/>
<accession>D1NT99</accession>
<dbReference type="SUPFAM" id="SSF48150">
    <property type="entry name" value="DNA-glycosylase"/>
    <property type="match status" value="1"/>
</dbReference>
<comment type="cofactor">
    <cofactor evidence="2">
        <name>[4Fe-4S] cluster</name>
        <dbReference type="ChEBI" id="CHEBI:49883"/>
    </cofactor>
</comment>
<dbReference type="InterPro" id="IPR011257">
    <property type="entry name" value="DNA_glycosylase"/>
</dbReference>
<dbReference type="SMART" id="SM00478">
    <property type="entry name" value="ENDO3c"/>
    <property type="match status" value="1"/>
</dbReference>
<evidence type="ECO:0000256" key="9">
    <source>
        <dbReference type="ARBA" id="ARBA00023004"/>
    </source>
</evidence>
<dbReference type="PANTHER" id="PTHR42944">
    <property type="entry name" value="ADENINE DNA GLYCOSYLASE"/>
    <property type="match status" value="1"/>
</dbReference>
<evidence type="ECO:0000256" key="6">
    <source>
        <dbReference type="ARBA" id="ARBA00022723"/>
    </source>
</evidence>